<dbReference type="Pfam" id="PF07412">
    <property type="entry name" value="Geminin"/>
    <property type="match status" value="1"/>
</dbReference>
<organism evidence="7 8">
    <name type="scientific">Cherax quadricarinatus</name>
    <name type="common">Australian red claw crayfish</name>
    <dbReference type="NCBI Taxonomy" id="27406"/>
    <lineage>
        <taxon>Eukaryota</taxon>
        <taxon>Metazoa</taxon>
        <taxon>Ecdysozoa</taxon>
        <taxon>Arthropoda</taxon>
        <taxon>Crustacea</taxon>
        <taxon>Multicrustacea</taxon>
        <taxon>Malacostraca</taxon>
        <taxon>Eumalacostraca</taxon>
        <taxon>Eucarida</taxon>
        <taxon>Decapoda</taxon>
        <taxon>Pleocyemata</taxon>
        <taxon>Astacidea</taxon>
        <taxon>Parastacoidea</taxon>
        <taxon>Parastacidae</taxon>
        <taxon>Cherax</taxon>
    </lineage>
</organism>
<dbReference type="AlphaFoldDB" id="A0AAW0XUG9"/>
<dbReference type="EMBL" id="JARKIK010000013">
    <property type="protein sequence ID" value="KAK8748200.1"/>
    <property type="molecule type" value="Genomic_DNA"/>
</dbReference>
<dbReference type="GO" id="GO:0045786">
    <property type="term" value="P:negative regulation of cell cycle"/>
    <property type="evidence" value="ECO:0007669"/>
    <property type="project" value="TreeGrafter"/>
</dbReference>
<keyword evidence="5" id="KW-0131">Cell cycle</keyword>
<sequence length="199" mass="22762">HTFTIIMSLAHHQVGLLDEASCENRKCLGVLDSNLPNQSRIMITSNTSLKHHFSSRGKKRKSSENCDITKTKRKDRIYEDPIPPLVKKKTTFVAVAVQTDKMHPSINIVPDESKVEVPNISKVDKTINMLTCDNAPSEYWESLAEKRRIALEETLTENHRLHEENVNLKQEVSELKKENTLLEEMIDEAKHLALLLQVK</sequence>
<comment type="caution">
    <text evidence="7">The sequence shown here is derived from an EMBL/GenBank/DDBJ whole genome shotgun (WGS) entry which is preliminary data.</text>
</comment>
<evidence type="ECO:0000256" key="2">
    <source>
        <dbReference type="ARBA" id="ARBA00007979"/>
    </source>
</evidence>
<keyword evidence="3 6" id="KW-0175">Coiled coil</keyword>
<dbReference type="CDD" id="cd22589">
    <property type="entry name" value="geminin_CC"/>
    <property type="match status" value="1"/>
</dbReference>
<accession>A0AAW0XUG9</accession>
<dbReference type="PANTHER" id="PTHR13372:SF5">
    <property type="entry name" value="GEMININ"/>
    <property type="match status" value="1"/>
</dbReference>
<proteinExistence type="inferred from homology"/>
<evidence type="ECO:0008006" key="9">
    <source>
        <dbReference type="Google" id="ProtNLM"/>
    </source>
</evidence>
<dbReference type="Gene3D" id="1.20.5.1180">
    <property type="entry name" value="Geminin coiled-coil domain"/>
    <property type="match status" value="1"/>
</dbReference>
<comment type="similarity">
    <text evidence="2">Belongs to the geminin family.</text>
</comment>
<dbReference type="PANTHER" id="PTHR13372">
    <property type="entry name" value="GEMININ"/>
    <property type="match status" value="1"/>
</dbReference>
<evidence type="ECO:0000313" key="7">
    <source>
        <dbReference type="EMBL" id="KAK8748200.1"/>
    </source>
</evidence>
<reference evidence="7 8" key="1">
    <citation type="journal article" date="2024" name="BMC Genomics">
        <title>Genome assembly of redclaw crayfish (Cherax quadricarinatus) provides insights into its immune adaptation and hypoxia tolerance.</title>
        <authorList>
            <person name="Liu Z."/>
            <person name="Zheng J."/>
            <person name="Li H."/>
            <person name="Fang K."/>
            <person name="Wang S."/>
            <person name="He J."/>
            <person name="Zhou D."/>
            <person name="Weng S."/>
            <person name="Chi M."/>
            <person name="Gu Z."/>
            <person name="He J."/>
            <person name="Li F."/>
            <person name="Wang M."/>
        </authorList>
    </citation>
    <scope>NUCLEOTIDE SEQUENCE [LARGE SCALE GENOMIC DNA]</scope>
    <source>
        <strain evidence="7">ZL_2023a</strain>
    </source>
</reference>
<protein>
    <recommendedName>
        <fullName evidence="9">Geminin</fullName>
    </recommendedName>
</protein>
<dbReference type="Proteomes" id="UP001445076">
    <property type="component" value="Unassembled WGS sequence"/>
</dbReference>
<evidence type="ECO:0000256" key="3">
    <source>
        <dbReference type="ARBA" id="ARBA00023054"/>
    </source>
</evidence>
<dbReference type="GO" id="GO:0008156">
    <property type="term" value="P:negative regulation of DNA replication"/>
    <property type="evidence" value="ECO:0007669"/>
    <property type="project" value="TreeGrafter"/>
</dbReference>
<gene>
    <name evidence="7" type="ORF">OTU49_016369</name>
</gene>
<dbReference type="InterPro" id="IPR022786">
    <property type="entry name" value="Geminin/Multicilin"/>
</dbReference>
<name>A0AAW0XUG9_CHEQU</name>
<evidence type="ECO:0000256" key="6">
    <source>
        <dbReference type="SAM" id="Coils"/>
    </source>
</evidence>
<evidence type="ECO:0000313" key="8">
    <source>
        <dbReference type="Proteomes" id="UP001445076"/>
    </source>
</evidence>
<feature type="non-terminal residue" evidence="7">
    <location>
        <position position="1"/>
    </location>
</feature>
<keyword evidence="8" id="KW-1185">Reference proteome</keyword>
<comment type="subcellular location">
    <subcellularLocation>
        <location evidence="1">Nucleus</location>
    </subcellularLocation>
</comment>
<feature type="coiled-coil region" evidence="6">
    <location>
        <begin position="151"/>
        <end position="192"/>
    </location>
</feature>
<evidence type="ECO:0000256" key="4">
    <source>
        <dbReference type="ARBA" id="ARBA00023242"/>
    </source>
</evidence>
<dbReference type="SUPFAM" id="SSF111469">
    <property type="entry name" value="Geminin coiled-coil domain"/>
    <property type="match status" value="1"/>
</dbReference>
<evidence type="ECO:0000256" key="5">
    <source>
        <dbReference type="ARBA" id="ARBA00023306"/>
    </source>
</evidence>
<dbReference type="GO" id="GO:0005634">
    <property type="term" value="C:nucleus"/>
    <property type="evidence" value="ECO:0007669"/>
    <property type="project" value="UniProtKB-SubCell"/>
</dbReference>
<evidence type="ECO:0000256" key="1">
    <source>
        <dbReference type="ARBA" id="ARBA00004123"/>
    </source>
</evidence>
<keyword evidence="4" id="KW-0539">Nucleus</keyword>